<name>A0A2K8UBZ4_9GAMM</name>
<feature type="region of interest" description="Disordered" evidence="1">
    <location>
        <begin position="1"/>
        <end position="81"/>
    </location>
</feature>
<feature type="compositionally biased region" description="Polar residues" evidence="1">
    <location>
        <begin position="1"/>
        <end position="18"/>
    </location>
</feature>
<evidence type="ECO:0000313" key="4">
    <source>
        <dbReference type="Proteomes" id="UP000232638"/>
    </source>
</evidence>
<dbReference type="Proteomes" id="UP000232638">
    <property type="component" value="Chromosome"/>
</dbReference>
<feature type="compositionally biased region" description="Basic residues" evidence="1">
    <location>
        <begin position="52"/>
        <end position="64"/>
    </location>
</feature>
<feature type="compositionally biased region" description="Basic and acidic residues" evidence="1">
    <location>
        <begin position="40"/>
        <end position="49"/>
    </location>
</feature>
<dbReference type="RefSeq" id="WP_100920806.1">
    <property type="nucleotide sequence ID" value="NZ_CP020370.1"/>
</dbReference>
<protein>
    <submittedName>
        <fullName evidence="3">Uncharacterized protein</fullName>
    </submittedName>
</protein>
<keyword evidence="2" id="KW-1133">Transmembrane helix</keyword>
<organism evidence="3 4">
    <name type="scientific">Candidatus Thiodictyon syntrophicum</name>
    <dbReference type="NCBI Taxonomy" id="1166950"/>
    <lineage>
        <taxon>Bacteria</taxon>
        <taxon>Pseudomonadati</taxon>
        <taxon>Pseudomonadota</taxon>
        <taxon>Gammaproteobacteria</taxon>
        <taxon>Chromatiales</taxon>
        <taxon>Chromatiaceae</taxon>
        <taxon>Thiodictyon</taxon>
    </lineage>
</organism>
<keyword evidence="4" id="KW-1185">Reference proteome</keyword>
<dbReference type="EMBL" id="CP020370">
    <property type="protein sequence ID" value="AUB83108.1"/>
    <property type="molecule type" value="Genomic_DNA"/>
</dbReference>
<dbReference type="OrthoDB" id="5772571at2"/>
<dbReference type="KEGG" id="tsy:THSYN_20605"/>
<gene>
    <name evidence="3" type="ORF">THSYN_20605</name>
</gene>
<proteinExistence type="predicted"/>
<evidence type="ECO:0000256" key="1">
    <source>
        <dbReference type="SAM" id="MobiDB-lite"/>
    </source>
</evidence>
<sequence>MESSNEPTPTTGSAQVSDPPSEPTLAVVADQTAATTATGEPERRGDSARGSRSSRRGSRSHRSGHRDGNSAHVSSSDSSRNKLRRHVWAARGLALAATVAAVVLSMLLIQARAKVATHAMEKGTLASELNRAQGELTQTKQLVAAQEVELGALLKQRIPGVTNLEVEKLYEINTKQVKKLSFSEAGVGAGKRLAYYIVLKNTDVTPVIPAVTILLFDRKGLQTGMARVTREAATTPTDHEQLQPGETRAYSASIDKIRDDPPAYFMVEAR</sequence>
<keyword evidence="2" id="KW-0472">Membrane</keyword>
<feature type="transmembrane region" description="Helical" evidence="2">
    <location>
        <begin position="88"/>
        <end position="109"/>
    </location>
</feature>
<feature type="compositionally biased region" description="Low complexity" evidence="1">
    <location>
        <begin position="24"/>
        <end position="38"/>
    </location>
</feature>
<accession>A0A2K8UBZ4</accession>
<keyword evidence="2" id="KW-0812">Transmembrane</keyword>
<evidence type="ECO:0000313" key="3">
    <source>
        <dbReference type="EMBL" id="AUB83108.1"/>
    </source>
</evidence>
<reference evidence="3 4" key="1">
    <citation type="submission" date="2017-03" db="EMBL/GenBank/DDBJ databases">
        <title>Complete genome sequence of Candidatus 'Thiodictyon syntrophicum' sp. nov. strain Cad16T, a photolithoautotroph purple sulfur bacterium isolated from an alpine meromictic lake.</title>
        <authorList>
            <person name="Luedin S.M."/>
            <person name="Pothier J.F."/>
            <person name="Danza F."/>
            <person name="Storelli N."/>
            <person name="Wittwer M."/>
            <person name="Tonolla M."/>
        </authorList>
    </citation>
    <scope>NUCLEOTIDE SEQUENCE [LARGE SCALE GENOMIC DNA]</scope>
    <source>
        <strain evidence="3 4">Cad16T</strain>
    </source>
</reference>
<evidence type="ECO:0000256" key="2">
    <source>
        <dbReference type="SAM" id="Phobius"/>
    </source>
</evidence>
<dbReference type="AlphaFoldDB" id="A0A2K8UBZ4"/>